<dbReference type="PRINTS" id="PR00597">
    <property type="entry name" value="GELSOLIN"/>
</dbReference>
<evidence type="ECO:0000313" key="7">
    <source>
        <dbReference type="Proteomes" id="UP001634394"/>
    </source>
</evidence>
<dbReference type="GO" id="GO:0003779">
    <property type="term" value="F:actin binding"/>
    <property type="evidence" value="ECO:0007669"/>
    <property type="project" value="UniProtKB-KW"/>
</dbReference>
<evidence type="ECO:0000256" key="3">
    <source>
        <dbReference type="ARBA" id="ARBA00022737"/>
    </source>
</evidence>
<dbReference type="SUPFAM" id="SSF55753">
    <property type="entry name" value="Actin depolymerizing proteins"/>
    <property type="match status" value="6"/>
</dbReference>
<dbReference type="InterPro" id="IPR007123">
    <property type="entry name" value="Gelsolin-like_dom"/>
</dbReference>
<dbReference type="CDD" id="cd11290">
    <property type="entry name" value="gelsolin_S1_like"/>
    <property type="match status" value="1"/>
</dbReference>
<keyword evidence="4" id="KW-0009">Actin-binding</keyword>
<dbReference type="InterPro" id="IPR029006">
    <property type="entry name" value="ADF-H/Gelsolin-like_dom_sf"/>
</dbReference>
<organism evidence="6 7">
    <name type="scientific">Sinanodonta woodiana</name>
    <name type="common">Chinese pond mussel</name>
    <name type="synonym">Anodonta woodiana</name>
    <dbReference type="NCBI Taxonomy" id="1069815"/>
    <lineage>
        <taxon>Eukaryota</taxon>
        <taxon>Metazoa</taxon>
        <taxon>Spiralia</taxon>
        <taxon>Lophotrochozoa</taxon>
        <taxon>Mollusca</taxon>
        <taxon>Bivalvia</taxon>
        <taxon>Autobranchia</taxon>
        <taxon>Heteroconchia</taxon>
        <taxon>Palaeoheterodonta</taxon>
        <taxon>Unionida</taxon>
        <taxon>Unionoidea</taxon>
        <taxon>Unionidae</taxon>
        <taxon>Unioninae</taxon>
        <taxon>Sinanodonta</taxon>
    </lineage>
</organism>
<dbReference type="Pfam" id="PF02209">
    <property type="entry name" value="VHP"/>
    <property type="match status" value="1"/>
</dbReference>
<dbReference type="PROSITE" id="PS51089">
    <property type="entry name" value="HP"/>
    <property type="match status" value="1"/>
</dbReference>
<dbReference type="Gene3D" id="1.10.950.10">
    <property type="entry name" value="Villin headpiece domain"/>
    <property type="match status" value="1"/>
</dbReference>
<dbReference type="FunFam" id="3.40.20.10:FF:000005">
    <property type="entry name" value="Gelsolin"/>
    <property type="match status" value="1"/>
</dbReference>
<feature type="non-terminal residue" evidence="6">
    <location>
        <position position="1"/>
    </location>
</feature>
<dbReference type="GO" id="GO:0051693">
    <property type="term" value="P:actin filament capping"/>
    <property type="evidence" value="ECO:0007669"/>
    <property type="project" value="UniProtKB-KW"/>
</dbReference>
<evidence type="ECO:0000256" key="1">
    <source>
        <dbReference type="ARBA" id="ARBA00008418"/>
    </source>
</evidence>
<accession>A0ABD3V460</accession>
<dbReference type="Proteomes" id="UP001634394">
    <property type="component" value="Unassembled WGS sequence"/>
</dbReference>
<dbReference type="CDD" id="cd11291">
    <property type="entry name" value="gelsolin_S6_like"/>
    <property type="match status" value="1"/>
</dbReference>
<dbReference type="InterPro" id="IPR003128">
    <property type="entry name" value="Villin_headpiece"/>
</dbReference>
<sequence>RQDWFDNKKTAVNRLDQKMSILPDPAFRNVQRNKAGFFIWRVEDMKVVSVPTSQYGSFYKGDSYIVLSLKDVKGAKMDCHIHFWLGSETSQDEAGIAAYKSVELDDYLGGFPVQHREVEGSESKLFLGYFRAKGGIKYIEGGAKSGFNHVENTFKQRLLQVKGKHHVRVKEVPMDWSSLNHGDVFILDLGKNLFVWVGNQASKTERLKGFEHARQLRDERGKTNIIGIEDGSEDAMTNEEKKLFEACLRLKDKSGVKDAREGGEDDVVDRRNAAVIKLYVCSEDGGTLKVSEVKTGPLFRKDLDSTESYIIDNGVQGIWAWIGKNSSKNEKKEAMRNALGFIKKKELPSNTSVTRVVEDGEPQDFKCLFKDWPQPPVSGKVYSRNRIAKTIQTKFDAATLHSNAQLAAETQMFDDGSGKCEIWRVKDFDLVPIDKQHIGVFFGGDCYVLLYTYHVDNKEMYVVYYWQGLKSSIDERGTSALKAVEIDDKLGGAAVQVRVVQGKEPDHFMSIFDGKMIIFEDGHAGWGGGKGTVGPGDNYMLQVRGSNRLNTKAIQVTMSASSLNSNDVFVIFTKTAVYIWSGKGSTGDEREMAKRVAQISPREPVMVFEGQEKDNFWTVLGGKQEYANDKRLQEAESVHPARLFQLSNASGRFTVDEIPDFEQQDLVADDVMILDVWDAVYVWVGDGSNKSEKEESGRLALEYIKTDPSGRDEDTPVYMVKQGREPPTFTGFFGVWDRNMWDKGKSYEQLRDELSQGNEVLTLVQQAAIGTADFSEVAKYPIEQLQVPADQLPPGVSDPSNKEIHLTSEEFEKVFGMKYSKFISQPEWKRKELKKKAGLF</sequence>
<evidence type="ECO:0000256" key="2">
    <source>
        <dbReference type="ARBA" id="ARBA00022467"/>
    </source>
</evidence>
<dbReference type="CDD" id="cd11288">
    <property type="entry name" value="gelsolin_S5_like"/>
    <property type="match status" value="1"/>
</dbReference>
<evidence type="ECO:0000256" key="4">
    <source>
        <dbReference type="ARBA" id="ARBA00023203"/>
    </source>
</evidence>
<proteinExistence type="inferred from homology"/>
<dbReference type="InterPro" id="IPR007122">
    <property type="entry name" value="Villin/Gelsolin"/>
</dbReference>
<dbReference type="CDD" id="cd11289">
    <property type="entry name" value="gelsolin_S2_like"/>
    <property type="match status" value="1"/>
</dbReference>
<evidence type="ECO:0000313" key="6">
    <source>
        <dbReference type="EMBL" id="KAL3855468.1"/>
    </source>
</evidence>
<dbReference type="Gene3D" id="3.40.20.10">
    <property type="entry name" value="Severin"/>
    <property type="match status" value="6"/>
</dbReference>
<keyword evidence="3" id="KW-0677">Repeat</keyword>
<gene>
    <name evidence="6" type="ORF">ACJMK2_014679</name>
</gene>
<keyword evidence="7" id="KW-1185">Reference proteome</keyword>
<dbReference type="PANTHER" id="PTHR11977:SF57">
    <property type="entry name" value="VILLIN-LIKE PROTEIN QUAIL"/>
    <property type="match status" value="1"/>
</dbReference>
<dbReference type="SMART" id="SM00153">
    <property type="entry name" value="VHP"/>
    <property type="match status" value="1"/>
</dbReference>
<dbReference type="EMBL" id="JBJQND010000014">
    <property type="protein sequence ID" value="KAL3855468.1"/>
    <property type="molecule type" value="Genomic_DNA"/>
</dbReference>
<feature type="domain" description="HP" evidence="5">
    <location>
        <begin position="774"/>
        <end position="840"/>
    </location>
</feature>
<dbReference type="AlphaFoldDB" id="A0ABD3V460"/>
<dbReference type="Pfam" id="PF00626">
    <property type="entry name" value="Gelsolin"/>
    <property type="match status" value="6"/>
</dbReference>
<reference evidence="6 7" key="1">
    <citation type="submission" date="2024-11" db="EMBL/GenBank/DDBJ databases">
        <title>Chromosome-level genome assembly of the freshwater bivalve Anodonta woodiana.</title>
        <authorList>
            <person name="Chen X."/>
        </authorList>
    </citation>
    <scope>NUCLEOTIDE SEQUENCE [LARGE SCALE GENOMIC DNA]</scope>
    <source>
        <strain evidence="6">MN2024</strain>
        <tissue evidence="6">Gills</tissue>
    </source>
</reference>
<evidence type="ECO:0000259" key="5">
    <source>
        <dbReference type="PROSITE" id="PS51089"/>
    </source>
</evidence>
<dbReference type="CDD" id="cd11292">
    <property type="entry name" value="gelsolin_S3_like"/>
    <property type="match status" value="1"/>
</dbReference>
<comment type="caution">
    <text evidence="6">The sequence shown here is derived from an EMBL/GenBank/DDBJ whole genome shotgun (WGS) entry which is preliminary data.</text>
</comment>
<keyword evidence="2" id="KW-0117">Actin capping</keyword>
<dbReference type="PANTHER" id="PTHR11977">
    <property type="entry name" value="VILLIN"/>
    <property type="match status" value="1"/>
</dbReference>
<dbReference type="SMART" id="SM00262">
    <property type="entry name" value="GEL"/>
    <property type="match status" value="6"/>
</dbReference>
<dbReference type="SUPFAM" id="SSF47050">
    <property type="entry name" value="VHP, Villin headpiece domain"/>
    <property type="match status" value="1"/>
</dbReference>
<comment type="similarity">
    <text evidence="1">Belongs to the villin/gelsolin family.</text>
</comment>
<dbReference type="FunFam" id="3.40.20.10:FF:000001">
    <property type="entry name" value="Gelsolin"/>
    <property type="match status" value="1"/>
</dbReference>
<dbReference type="InterPro" id="IPR036886">
    <property type="entry name" value="Villin_headpiece_dom_sf"/>
</dbReference>
<name>A0ABD3V460_SINWO</name>
<dbReference type="CDD" id="cd11293">
    <property type="entry name" value="gelsolin_S4_like"/>
    <property type="match status" value="1"/>
</dbReference>
<protein>
    <recommendedName>
        <fullName evidence="5">HP domain-containing protein</fullName>
    </recommendedName>
</protein>